<dbReference type="Pfam" id="PF13229">
    <property type="entry name" value="Beta_helix"/>
    <property type="match status" value="1"/>
</dbReference>
<name>A0A842F1D8_9LIST</name>
<evidence type="ECO:0000259" key="2">
    <source>
        <dbReference type="Pfam" id="PF20622"/>
    </source>
</evidence>
<reference evidence="3 4" key="1">
    <citation type="submission" date="2020-03" db="EMBL/GenBank/DDBJ databases">
        <title>Soil Listeria distribution.</title>
        <authorList>
            <person name="Liao J."/>
            <person name="Wiedmann M."/>
        </authorList>
    </citation>
    <scope>NUCLEOTIDE SEQUENCE [LARGE SCALE GENOMIC DNA]</scope>
    <source>
        <strain evidence="3 4">FSL L7-0149</strain>
    </source>
</reference>
<dbReference type="InterPro" id="IPR039448">
    <property type="entry name" value="Beta_helix"/>
</dbReference>
<accession>A0A842F1D8</accession>
<dbReference type="Gene3D" id="2.160.20.10">
    <property type="entry name" value="Single-stranded right-handed beta-helix, Pectin lyase-like"/>
    <property type="match status" value="1"/>
</dbReference>
<evidence type="ECO:0000259" key="1">
    <source>
        <dbReference type="Pfam" id="PF13229"/>
    </source>
</evidence>
<evidence type="ECO:0000313" key="4">
    <source>
        <dbReference type="Proteomes" id="UP000553016"/>
    </source>
</evidence>
<dbReference type="AlphaFoldDB" id="A0A842F1D8"/>
<feature type="domain" description="Bacterial Ig" evidence="2">
    <location>
        <begin position="1098"/>
        <end position="1183"/>
    </location>
</feature>
<feature type="domain" description="Right handed beta helix" evidence="1">
    <location>
        <begin position="212"/>
        <end position="337"/>
    </location>
</feature>
<dbReference type="EMBL" id="JAARZA010000005">
    <property type="protein sequence ID" value="MBC2241195.1"/>
    <property type="molecule type" value="Genomic_DNA"/>
</dbReference>
<protein>
    <recommendedName>
        <fullName evidence="5">Right handed beta helix domain-containing protein</fullName>
    </recommendedName>
</protein>
<feature type="domain" description="Bacterial Ig" evidence="2">
    <location>
        <begin position="1015"/>
        <end position="1093"/>
    </location>
</feature>
<organism evidence="3 4">
    <name type="scientific">Listeria booriae</name>
    <dbReference type="NCBI Taxonomy" id="1552123"/>
    <lineage>
        <taxon>Bacteria</taxon>
        <taxon>Bacillati</taxon>
        <taxon>Bacillota</taxon>
        <taxon>Bacilli</taxon>
        <taxon>Bacillales</taxon>
        <taxon>Listeriaceae</taxon>
        <taxon>Listeria</taxon>
    </lineage>
</organism>
<dbReference type="InterPro" id="IPR012334">
    <property type="entry name" value="Pectin_lyas_fold"/>
</dbReference>
<feature type="domain" description="Bacterial Ig" evidence="2">
    <location>
        <begin position="1186"/>
        <end position="1271"/>
    </location>
</feature>
<feature type="domain" description="Bacterial Ig" evidence="2">
    <location>
        <begin position="674"/>
        <end position="756"/>
    </location>
</feature>
<dbReference type="Pfam" id="PF20622">
    <property type="entry name" value="Big_15"/>
    <property type="match status" value="7"/>
</dbReference>
<evidence type="ECO:0008006" key="5">
    <source>
        <dbReference type="Google" id="ProtNLM"/>
    </source>
</evidence>
<feature type="domain" description="Bacterial Ig" evidence="2">
    <location>
        <begin position="762"/>
        <end position="841"/>
    </location>
</feature>
<proteinExistence type="predicted"/>
<dbReference type="RefSeq" id="WP_185541333.1">
    <property type="nucleotide sequence ID" value="NZ_JAARZA010000005.1"/>
</dbReference>
<feature type="domain" description="Bacterial Ig" evidence="2">
    <location>
        <begin position="846"/>
        <end position="926"/>
    </location>
</feature>
<feature type="domain" description="Bacterial Ig" evidence="2">
    <location>
        <begin position="931"/>
        <end position="1011"/>
    </location>
</feature>
<evidence type="ECO:0000313" key="3">
    <source>
        <dbReference type="EMBL" id="MBC2241195.1"/>
    </source>
</evidence>
<dbReference type="InterPro" id="IPR011050">
    <property type="entry name" value="Pectin_lyase_fold/virulence"/>
</dbReference>
<dbReference type="InterPro" id="IPR046746">
    <property type="entry name" value="Big_15"/>
</dbReference>
<sequence>MGVRKYTKKEIEKMATNLVVSPVTVSLTSYQPNQALDVAVKNRQRIQEAIPTTPVAGQIVTIQLPKGVFAISGALTLYSNVILTGVSQAETTLILDASIRSVGLSYHPNANPAPSEAQASVQQVTITQLTLKITEEDTRVPPIDITSEQLKNYAKSGADAFPRANFSCIDIGNRYLDPTLTFHQPAYQPNEQILIQHVTIDGSTPTGCKGENGISIRNTKGVLIKQCTIRGIGEKNGIVVQECDQVTIEMNAVSDVGRSGILVYFRNTAVLVKENTITNWLQRYGALHYVMTYRTYMQAESRLDRNKPDSNSDSAIYAYGPMNEGMTITGNTIVARTQAANPCNAQIQRFWNAESAVDKPALPAAYTQYAGIRIAGTYAAIVTQNRVELETPEALAFVVISAKRLDFERESTDPIVSFYGGHDIQIQHNQFYQYQATGSTSSMVTPIRLFNILPPNYETIENWAEDMPGILIDQNTFSVEGRITHAYQTLCELHLGNERHDSDTIASAITITNNQLHIPTWKQGNSAFFTLQKENFLGVTRQMVLHNFEMWGNQFTDLTPPIQTILLAENIDVLTQLELQRTVNVAKQQVTVQGTWQVLVKDPDAPEGASKSVTYYNQATFSGKTVPIVHQEPFQFQLAFDDWQQAEKANALVSFQDTDATVPTLAKTYAFLPTIAVESYVFQDVYLKGSYTGPATKVTLFVNGNAARNGALNANGGANTLSIYVSDLIRNLTDVVEVALFDAAGHEIARQKVPVNAVRPAVLPSPYLFGAHSVIGTYTGAGDTIRLYVNGSQVKTGELQQDTASFTIWAKDLISSKTDTVEVVLLDSTGKEIARSRVIITEVASLKVASYLLTSDTITGTYTGLVGTIQLRVNGQVVPVDVRIESTTKRFVMEQVPTWVQSTEDTVVVELLDTAGQVLATAIVVLVDPPSVSPDPYPWNNQTITGTYRGQGDTVQLWVNGEMVKRAAVQATDYTFSIWAQGLLPSKNAVVDIVLCDKNKIEIARATVVVTDPPSITPKLYLWQNPTITGTFTGLGASVTLYANGKVIKTASVNGDNTFSIYAYTFIDKVTDVVEIALVDSQGREIARSTVRMTVIPTIQPDIYLWGTTAVTGTFTGSEGVVKYVKLLENGKQIHITGGLDFATTSFGIYAYNVIKNKGSLVEVALCDTAETEMARAKVTIKQLPSISPNQYPWKSTYVSGSYIDTDELAKKVRLLENGKVIATGQLDTTKGGFLIYASAYITSLTAATANLTVVLYDSQDKELVKNTVTII</sequence>
<dbReference type="SUPFAM" id="SSF51126">
    <property type="entry name" value="Pectin lyase-like"/>
    <property type="match status" value="1"/>
</dbReference>
<gene>
    <name evidence="3" type="ORF">HCB35_12025</name>
</gene>
<comment type="caution">
    <text evidence="3">The sequence shown here is derived from an EMBL/GenBank/DDBJ whole genome shotgun (WGS) entry which is preliminary data.</text>
</comment>
<dbReference type="Proteomes" id="UP000553016">
    <property type="component" value="Unassembled WGS sequence"/>
</dbReference>